<evidence type="ECO:0000256" key="1">
    <source>
        <dbReference type="SAM" id="MobiDB-lite"/>
    </source>
</evidence>
<evidence type="ECO:0000313" key="3">
    <source>
        <dbReference type="Proteomes" id="UP000245464"/>
    </source>
</evidence>
<dbReference type="RefSeq" id="XP_065959636.1">
    <property type="nucleotide sequence ID" value="XM_066105072.1"/>
</dbReference>
<protein>
    <submittedName>
        <fullName evidence="2">Uncharacterized protein</fullName>
    </submittedName>
</protein>
<gene>
    <name evidence="2" type="ORF">PtrM4_054520</name>
</gene>
<name>A0A834VK98_9PLEO</name>
<dbReference type="AlphaFoldDB" id="A0A834VK98"/>
<dbReference type="GeneID" id="90955115"/>
<dbReference type="EMBL" id="NQIK02000010">
    <property type="protein sequence ID" value="KAF7566018.1"/>
    <property type="molecule type" value="Genomic_DNA"/>
</dbReference>
<dbReference type="Proteomes" id="UP000245464">
    <property type="component" value="Chromosome 10"/>
</dbReference>
<accession>A0A834VK98</accession>
<sequence>MAKVISTRDVVFDEDTIFNGKTEDLMDNLMHNTLEEIATWVRTVELPGTQSQQPETETFYEDDTTQEESPRTQKTRYHQGRKVVEAYLTPPPTPPPVALLVQER</sequence>
<comment type="caution">
    <text evidence="2">The sequence shown here is derived from an EMBL/GenBank/DDBJ whole genome shotgun (WGS) entry which is preliminary data.</text>
</comment>
<organism evidence="2 3">
    <name type="scientific">Pyrenophora tritici-repentis</name>
    <dbReference type="NCBI Taxonomy" id="45151"/>
    <lineage>
        <taxon>Eukaryota</taxon>
        <taxon>Fungi</taxon>
        <taxon>Dikarya</taxon>
        <taxon>Ascomycota</taxon>
        <taxon>Pezizomycotina</taxon>
        <taxon>Dothideomycetes</taxon>
        <taxon>Pleosporomycetidae</taxon>
        <taxon>Pleosporales</taxon>
        <taxon>Pleosporineae</taxon>
        <taxon>Pleosporaceae</taxon>
        <taxon>Pyrenophora</taxon>
    </lineage>
</organism>
<proteinExistence type="predicted"/>
<feature type="region of interest" description="Disordered" evidence="1">
    <location>
        <begin position="46"/>
        <end position="79"/>
    </location>
</feature>
<reference evidence="2" key="1">
    <citation type="journal article" date="2018" name="BMC Genomics">
        <title>Comparative genomics of the wheat fungal pathogen Pyrenophora tritici-repentis reveals chromosomal variations and genome plasticity.</title>
        <authorList>
            <person name="Moolhuijzen P."/>
            <person name="See P.T."/>
            <person name="Hane J.K."/>
            <person name="Shi G."/>
            <person name="Liu Z."/>
            <person name="Oliver R.P."/>
            <person name="Moffat C.S."/>
        </authorList>
    </citation>
    <scope>NUCLEOTIDE SEQUENCE [LARGE SCALE GENOMIC DNA]</scope>
    <source>
        <strain evidence="2">M4</strain>
    </source>
</reference>
<evidence type="ECO:0000313" key="2">
    <source>
        <dbReference type="EMBL" id="KAF7566018.1"/>
    </source>
</evidence>
<dbReference type="KEGG" id="ptrr:90955115"/>